<dbReference type="AlphaFoldDB" id="A0ABD3W1U4"/>
<protein>
    <submittedName>
        <fullName evidence="2">Uncharacterized protein</fullName>
    </submittedName>
</protein>
<evidence type="ECO:0000313" key="3">
    <source>
        <dbReference type="Proteomes" id="UP001634394"/>
    </source>
</evidence>
<evidence type="ECO:0000256" key="1">
    <source>
        <dbReference type="SAM" id="MobiDB-lite"/>
    </source>
</evidence>
<name>A0ABD3W1U4_SINWO</name>
<sequence length="100" mass="11212">MSSGSSTHAPHHDGSGRRASEPVMPRRTFNADYINMRTEIGPVDPTFLTKLNQIMLTPQKEPFRSSIPNQPSYPGAGGEGDWYEPIPADEVFYLNEQYNN</sequence>
<dbReference type="Proteomes" id="UP001634394">
    <property type="component" value="Unassembled WGS sequence"/>
</dbReference>
<feature type="region of interest" description="Disordered" evidence="1">
    <location>
        <begin position="59"/>
        <end position="81"/>
    </location>
</feature>
<feature type="compositionally biased region" description="Basic and acidic residues" evidence="1">
    <location>
        <begin position="10"/>
        <end position="20"/>
    </location>
</feature>
<accession>A0ABD3W1U4</accession>
<reference evidence="2 3" key="1">
    <citation type="submission" date="2024-11" db="EMBL/GenBank/DDBJ databases">
        <title>Chromosome-level genome assembly of the freshwater bivalve Anodonta woodiana.</title>
        <authorList>
            <person name="Chen X."/>
        </authorList>
    </citation>
    <scope>NUCLEOTIDE SEQUENCE [LARGE SCALE GENOMIC DNA]</scope>
    <source>
        <strain evidence="2">MN2024</strain>
        <tissue evidence="2">Gills</tissue>
    </source>
</reference>
<comment type="caution">
    <text evidence="2">The sequence shown here is derived from an EMBL/GenBank/DDBJ whole genome shotgun (WGS) entry which is preliminary data.</text>
</comment>
<proteinExistence type="predicted"/>
<keyword evidence="3" id="KW-1185">Reference proteome</keyword>
<dbReference type="EMBL" id="JBJQND010000009">
    <property type="protein sequence ID" value="KAL3866575.1"/>
    <property type="molecule type" value="Genomic_DNA"/>
</dbReference>
<evidence type="ECO:0000313" key="2">
    <source>
        <dbReference type="EMBL" id="KAL3866575.1"/>
    </source>
</evidence>
<organism evidence="2 3">
    <name type="scientific">Sinanodonta woodiana</name>
    <name type="common">Chinese pond mussel</name>
    <name type="synonym">Anodonta woodiana</name>
    <dbReference type="NCBI Taxonomy" id="1069815"/>
    <lineage>
        <taxon>Eukaryota</taxon>
        <taxon>Metazoa</taxon>
        <taxon>Spiralia</taxon>
        <taxon>Lophotrochozoa</taxon>
        <taxon>Mollusca</taxon>
        <taxon>Bivalvia</taxon>
        <taxon>Autobranchia</taxon>
        <taxon>Heteroconchia</taxon>
        <taxon>Palaeoheterodonta</taxon>
        <taxon>Unionida</taxon>
        <taxon>Unionoidea</taxon>
        <taxon>Unionidae</taxon>
        <taxon>Unioninae</taxon>
        <taxon>Sinanodonta</taxon>
    </lineage>
</organism>
<feature type="region of interest" description="Disordered" evidence="1">
    <location>
        <begin position="1"/>
        <end position="25"/>
    </location>
</feature>
<gene>
    <name evidence="2" type="ORF">ACJMK2_043863</name>
</gene>